<accession>A0A4D6DY54</accession>
<dbReference type="Proteomes" id="UP000297195">
    <property type="component" value="Segment"/>
</dbReference>
<evidence type="ECO:0000313" key="3">
    <source>
        <dbReference type="Proteomes" id="UP000297195"/>
    </source>
</evidence>
<keyword evidence="3" id="KW-1185">Reference proteome</keyword>
<evidence type="ECO:0000256" key="1">
    <source>
        <dbReference type="SAM" id="Phobius"/>
    </source>
</evidence>
<keyword evidence="1" id="KW-0472">Membrane</keyword>
<protein>
    <submittedName>
        <fullName evidence="2">Uncharacterized protein</fullName>
    </submittedName>
</protein>
<organism evidence="2 3">
    <name type="scientific">Edwardsiella phage pEt-SU</name>
    <dbReference type="NCBI Taxonomy" id="2562142"/>
    <lineage>
        <taxon>Viruses</taxon>
        <taxon>Duplodnaviria</taxon>
        <taxon>Heunggongvirae</taxon>
        <taxon>Uroviricota</taxon>
        <taxon>Caudoviricetes</taxon>
        <taxon>Chimalliviridae</taxon>
        <taxon>Petsuvirus</taxon>
        <taxon>Petsuvirus pEtSU</taxon>
    </lineage>
</organism>
<dbReference type="EMBL" id="MK689364">
    <property type="protein sequence ID" value="QBZ70736.1"/>
    <property type="molecule type" value="Genomic_DNA"/>
</dbReference>
<gene>
    <name evidence="2" type="ORF">pETSU_155</name>
</gene>
<keyword evidence="1" id="KW-1133">Transmembrane helix</keyword>
<evidence type="ECO:0000313" key="2">
    <source>
        <dbReference type="EMBL" id="QBZ70736.1"/>
    </source>
</evidence>
<reference evidence="2 3" key="1">
    <citation type="submission" date="2019-03" db="EMBL/GenBank/DDBJ databases">
        <authorList>
            <person name="Kim S.G."/>
            <person name="Park S.C."/>
        </authorList>
    </citation>
    <scope>NUCLEOTIDE SEQUENCE [LARGE SCALE GENOMIC DNA]</scope>
</reference>
<sequence>MKLTWYKVYRVLMLLVIISWVLPDLFIGNPIADKIHEFWYAKNLYYAIVAVAIFDLGWCVGYAVKEREMKKRCTLRHANDPKRHNLVGAQCNSSEPSRDYKETVIEQLNQEIKK</sequence>
<proteinExistence type="predicted"/>
<keyword evidence="1" id="KW-0812">Transmembrane</keyword>
<feature type="transmembrane region" description="Helical" evidence="1">
    <location>
        <begin position="44"/>
        <end position="64"/>
    </location>
</feature>
<feature type="transmembrane region" description="Helical" evidence="1">
    <location>
        <begin position="12"/>
        <end position="32"/>
    </location>
</feature>
<name>A0A4D6DY54_9CAUD</name>